<evidence type="ECO:0000256" key="2">
    <source>
        <dbReference type="ARBA" id="ARBA00022692"/>
    </source>
</evidence>
<feature type="transmembrane region" description="Helical" evidence="5">
    <location>
        <begin position="12"/>
        <end position="34"/>
    </location>
</feature>
<name>A0A0W0YJZ7_9GAMM</name>
<keyword evidence="2 5" id="KW-0812">Transmembrane</keyword>
<dbReference type="Gene3D" id="1.20.120.1630">
    <property type="match status" value="1"/>
</dbReference>
<accession>A0A0W0YJZ7</accession>
<dbReference type="OrthoDB" id="9811969at2"/>
<proteinExistence type="predicted"/>
<dbReference type="EMBL" id="LNYW01000069">
    <property type="protein sequence ID" value="KTD57224.1"/>
    <property type="molecule type" value="Genomic_DNA"/>
</dbReference>
<evidence type="ECO:0000256" key="5">
    <source>
        <dbReference type="SAM" id="Phobius"/>
    </source>
</evidence>
<reference evidence="6 7" key="1">
    <citation type="submission" date="2015-11" db="EMBL/GenBank/DDBJ databases">
        <title>Genomic analysis of 38 Legionella species identifies large and diverse effector repertoires.</title>
        <authorList>
            <person name="Burstein D."/>
            <person name="Amaro F."/>
            <person name="Zusman T."/>
            <person name="Lifshitz Z."/>
            <person name="Cohen O."/>
            <person name="Gilbert J.A."/>
            <person name="Pupko T."/>
            <person name="Shuman H.A."/>
            <person name="Segal G."/>
        </authorList>
    </citation>
    <scope>NUCLEOTIDE SEQUENCE [LARGE SCALE GENOMIC DNA]</scope>
    <source>
        <strain evidence="6 7">ATCC 49655</strain>
    </source>
</reference>
<feature type="transmembrane region" description="Helical" evidence="5">
    <location>
        <begin position="55"/>
        <end position="74"/>
    </location>
</feature>
<keyword evidence="7" id="KW-1185">Reference proteome</keyword>
<gene>
    <name evidence="6" type="ORF">Lsha_2606</name>
</gene>
<feature type="transmembrane region" description="Helical" evidence="5">
    <location>
        <begin position="94"/>
        <end position="114"/>
    </location>
</feature>
<dbReference type="AlphaFoldDB" id="A0A0W0YJZ7"/>
<keyword evidence="4 5" id="KW-0472">Membrane</keyword>
<organism evidence="6 7">
    <name type="scientific">Legionella shakespearei DSM 23087</name>
    <dbReference type="NCBI Taxonomy" id="1122169"/>
    <lineage>
        <taxon>Bacteria</taxon>
        <taxon>Pseudomonadati</taxon>
        <taxon>Pseudomonadota</taxon>
        <taxon>Gammaproteobacteria</taxon>
        <taxon>Legionellales</taxon>
        <taxon>Legionellaceae</taxon>
        <taxon>Legionella</taxon>
    </lineage>
</organism>
<dbReference type="STRING" id="1122169.Lsha_2606"/>
<evidence type="ECO:0000313" key="6">
    <source>
        <dbReference type="EMBL" id="KTD57224.1"/>
    </source>
</evidence>
<feature type="transmembrane region" description="Helical" evidence="5">
    <location>
        <begin position="146"/>
        <end position="177"/>
    </location>
</feature>
<evidence type="ECO:0000313" key="7">
    <source>
        <dbReference type="Proteomes" id="UP000054600"/>
    </source>
</evidence>
<dbReference type="PATRIC" id="fig|1122169.6.peg.3007"/>
<dbReference type="GO" id="GO:0012505">
    <property type="term" value="C:endomembrane system"/>
    <property type="evidence" value="ECO:0007669"/>
    <property type="project" value="UniProtKB-SubCell"/>
</dbReference>
<evidence type="ECO:0000256" key="1">
    <source>
        <dbReference type="ARBA" id="ARBA00004127"/>
    </source>
</evidence>
<comment type="subcellular location">
    <subcellularLocation>
        <location evidence="1">Endomembrane system</location>
        <topology evidence="1">Multi-pass membrane protein</topology>
    </subcellularLocation>
</comment>
<comment type="caution">
    <text evidence="6">The sequence shown here is derived from an EMBL/GenBank/DDBJ whole genome shotgun (WGS) entry which is preliminary data.</text>
</comment>
<dbReference type="Proteomes" id="UP000054600">
    <property type="component" value="Unassembled WGS sequence"/>
</dbReference>
<evidence type="ECO:0000256" key="4">
    <source>
        <dbReference type="ARBA" id="ARBA00023136"/>
    </source>
</evidence>
<dbReference type="Pfam" id="PF04191">
    <property type="entry name" value="PEMT"/>
    <property type="match status" value="1"/>
</dbReference>
<evidence type="ECO:0000256" key="3">
    <source>
        <dbReference type="ARBA" id="ARBA00022989"/>
    </source>
</evidence>
<dbReference type="InterPro" id="IPR007318">
    <property type="entry name" value="Phopholipid_MeTrfase"/>
</dbReference>
<dbReference type="RefSeq" id="WP_018577308.1">
    <property type="nucleotide sequence ID" value="NZ_KB892399.1"/>
</dbReference>
<dbReference type="eggNOG" id="COG2020">
    <property type="taxonomic scope" value="Bacteria"/>
</dbReference>
<sequence length="209" mass="24464">MSDFSVLQHPYVYLLFISLHLLFGQFGSSMLYRLRYGKSPLICYQTKQPNRHQQMSQWLALPVIVWFALMTLFLTSASFRSLPMNQPIINMSPLWGLTLAAICLLGMLYCQFAMGRAFRIGQESETSQQQSTLVEHGIFRYSRNPVYVFSTLFLWVVSSWACTIPVLLSLLLISILIHQLVLIEEQFLHKRFGMSYLHYQKRVPRYVYF</sequence>
<evidence type="ECO:0008006" key="8">
    <source>
        <dbReference type="Google" id="ProtNLM"/>
    </source>
</evidence>
<protein>
    <recommendedName>
        <fullName evidence="8">Isoprenylcysteine carboxyl methyltransferase (ICMT) family protein</fullName>
    </recommendedName>
</protein>
<keyword evidence="3 5" id="KW-1133">Transmembrane helix</keyword>